<sequence length="87" mass="9793">MERALKAQVTERGSYRCLTVVFNTDRLDQPVESLDFHRGVLEGLVKKHGDTFNWLFIGLGPTPPGQCPPAICFEILKATTQYLLETN</sequence>
<dbReference type="RefSeq" id="YP_008873138.1">
    <property type="nucleotide sequence ID" value="NC_023005.1"/>
</dbReference>
<protein>
    <submittedName>
        <fullName evidence="1">Uncharacterized protein</fullName>
    </submittedName>
</protein>
<dbReference type="OrthoDB" id="36248at10239"/>
<keyword evidence="2" id="KW-1185">Reference proteome</keyword>
<organism evidence="1 2">
    <name type="scientific">Pseudomonas phage PPpW-4</name>
    <dbReference type="NCBI Taxonomy" id="1279083"/>
    <lineage>
        <taxon>Viruses</taxon>
        <taxon>Duplodnaviria</taxon>
        <taxon>Heunggongvirae</taxon>
        <taxon>Uroviricota</taxon>
        <taxon>Caudoviricetes</taxon>
        <taxon>Autographivirales</taxon>
        <taxon>Autotranscriptaviridae</taxon>
        <taxon>Studiervirinae</taxon>
        <taxon>Phutvirus</taxon>
        <taxon>Phutvirus PPpW4</taxon>
    </lineage>
</organism>
<dbReference type="GeneID" id="17825003"/>
<dbReference type="EMBL" id="AB775549">
    <property type="protein sequence ID" value="BAO20678.1"/>
    <property type="molecule type" value="Genomic_DNA"/>
</dbReference>
<dbReference type="Proteomes" id="UP000203191">
    <property type="component" value="Segment"/>
</dbReference>
<proteinExistence type="predicted"/>
<evidence type="ECO:0000313" key="1">
    <source>
        <dbReference type="EMBL" id="BAO20678.1"/>
    </source>
</evidence>
<name>V5YTM9_9CAUD</name>
<evidence type="ECO:0000313" key="2">
    <source>
        <dbReference type="Proteomes" id="UP000203191"/>
    </source>
</evidence>
<accession>V5YTM9</accession>
<reference evidence="1 2" key="1">
    <citation type="journal article" date="2015" name="J Appl Environ Microbiol">
        <title>Complete Genome Sequence Analysis of Two Pseudomonas plecoglossicida Phages, Potential Therapeutic Agents.</title>
        <authorList>
            <person name="Kawato Y."/>
            <person name="Yasuike M."/>
            <person name="Nakamura Y."/>
            <person name="Shigenobu Y."/>
            <person name="Fujiwara A."/>
            <person name="Sano M."/>
            <person name="Nakai T."/>
        </authorList>
    </citation>
    <scope>NUCLEOTIDE SEQUENCE [LARGE SCALE GENOMIC DNA]</scope>
</reference>
<dbReference type="KEGG" id="vg:17825003"/>